<dbReference type="GO" id="GO:0046429">
    <property type="term" value="F:4-hydroxy-3-methylbut-2-en-1-yl diphosphate synthase activity (ferredoxin)"/>
    <property type="evidence" value="ECO:0007669"/>
    <property type="project" value="UniProtKB-UniRule"/>
</dbReference>
<comment type="cofactor">
    <cofactor evidence="7">
        <name>[4Fe-4S] cluster</name>
        <dbReference type="ChEBI" id="CHEBI:49883"/>
    </cofactor>
    <text evidence="7">Binds 1 [4Fe-4S] cluster.</text>
</comment>
<gene>
    <name evidence="7 10" type="primary">ispG</name>
    <name evidence="10" type="ORF">GCM10011332_26880</name>
</gene>
<evidence type="ECO:0000256" key="5">
    <source>
        <dbReference type="ARBA" id="ARBA00023014"/>
    </source>
</evidence>
<dbReference type="NCBIfam" id="TIGR00612">
    <property type="entry name" value="ispG_gcpE"/>
    <property type="match status" value="1"/>
</dbReference>
<proteinExistence type="inferred from homology"/>
<dbReference type="GO" id="GO:0051539">
    <property type="term" value="F:4 iron, 4 sulfur cluster binding"/>
    <property type="evidence" value="ECO:0007669"/>
    <property type="project" value="UniProtKB-UniRule"/>
</dbReference>
<dbReference type="InterPro" id="IPR004588">
    <property type="entry name" value="IspG_bac-typ"/>
</dbReference>
<keyword evidence="11" id="KW-1185">Reference proteome</keyword>
<keyword evidence="1 7" id="KW-0004">4Fe-4S</keyword>
<reference evidence="10" key="2">
    <citation type="submission" date="2020-09" db="EMBL/GenBank/DDBJ databases">
        <authorList>
            <person name="Sun Q."/>
            <person name="Zhou Y."/>
        </authorList>
    </citation>
    <scope>NUCLEOTIDE SEQUENCE</scope>
    <source>
        <strain evidence="10">CGMCC 1.15254</strain>
    </source>
</reference>
<keyword evidence="6 7" id="KW-0414">Isoprene biosynthesis</keyword>
<dbReference type="PANTHER" id="PTHR30454">
    <property type="entry name" value="4-HYDROXY-3-METHYLBUT-2-EN-1-YL DIPHOSPHATE SYNTHASE"/>
    <property type="match status" value="1"/>
</dbReference>
<dbReference type="GO" id="GO:0016114">
    <property type="term" value="P:terpenoid biosynthetic process"/>
    <property type="evidence" value="ECO:0007669"/>
    <property type="project" value="InterPro"/>
</dbReference>
<dbReference type="GO" id="GO:0141197">
    <property type="term" value="F:4-hydroxy-3-methylbut-2-enyl-diphosphate synthase activity (flavodoxin)"/>
    <property type="evidence" value="ECO:0007669"/>
    <property type="project" value="UniProtKB-EC"/>
</dbReference>
<evidence type="ECO:0000259" key="9">
    <source>
        <dbReference type="Pfam" id="PF26540"/>
    </source>
</evidence>
<dbReference type="Gene3D" id="3.30.413.10">
    <property type="entry name" value="Sulfite Reductase Hemoprotein, domain 1"/>
    <property type="match status" value="1"/>
</dbReference>
<feature type="binding site" evidence="7">
    <location>
        <position position="272"/>
    </location>
    <ligand>
        <name>[4Fe-4S] cluster</name>
        <dbReference type="ChEBI" id="CHEBI:49883"/>
    </ligand>
</feature>
<dbReference type="GO" id="GO:0019288">
    <property type="term" value="P:isopentenyl diphosphate biosynthetic process, methylerythritol 4-phosphate pathway"/>
    <property type="evidence" value="ECO:0007669"/>
    <property type="project" value="UniProtKB-UniRule"/>
</dbReference>
<dbReference type="Proteomes" id="UP000632498">
    <property type="component" value="Unassembled WGS sequence"/>
</dbReference>
<organism evidence="10 11">
    <name type="scientific">Terasakiella brassicae</name>
    <dbReference type="NCBI Taxonomy" id="1634917"/>
    <lineage>
        <taxon>Bacteria</taxon>
        <taxon>Pseudomonadati</taxon>
        <taxon>Pseudomonadota</taxon>
        <taxon>Alphaproteobacteria</taxon>
        <taxon>Rhodospirillales</taxon>
        <taxon>Terasakiellaceae</taxon>
        <taxon>Terasakiella</taxon>
    </lineage>
</organism>
<comment type="pathway">
    <text evidence="7">Isoprenoid biosynthesis; isopentenyl diphosphate biosynthesis via DXP pathway; isopentenyl diphosphate from 1-deoxy-D-xylulose 5-phosphate: step 5/6.</text>
</comment>
<reference evidence="10" key="1">
    <citation type="journal article" date="2014" name="Int. J. Syst. Evol. Microbiol.">
        <title>Complete genome sequence of Corynebacterium casei LMG S-19264T (=DSM 44701T), isolated from a smear-ripened cheese.</title>
        <authorList>
            <consortium name="US DOE Joint Genome Institute (JGI-PGF)"/>
            <person name="Walter F."/>
            <person name="Albersmeier A."/>
            <person name="Kalinowski J."/>
            <person name="Ruckert C."/>
        </authorList>
    </citation>
    <scope>NUCLEOTIDE SEQUENCE</scope>
    <source>
        <strain evidence="10">CGMCC 1.15254</strain>
    </source>
</reference>
<keyword evidence="4 7" id="KW-0408">Iron</keyword>
<sequence length="368" mass="39162">MSVRPYRDIIRRKSRQIRVGDVLVGGDAPISVQSMTNTLTTDVDATVRQVLAMEEAGADIVRISVPDEASSAALKDIIKQVNVPIVADIHFHYKRGIEAAEAGAACLRINPGNIGSAARVREVVRAAKDHGCSMRIGVNAGSLEKDLLEKYGEPCPEAMVESALNHARILEDNDFFEFKISVKASDAFLGVAAYQGLAEACDYPLHLGITEAGGLQAGTVLSSIGIGNLLWAGIGDTLRVSLSADPVEEVKVGYHILKSLGLRTRGVRVVSCPSCARQGFDVVKTVAAVEERLQHIRTPLTLSIIGCVVNGPGEARETDIGLTGGGGGSHKVYVGGVPDHNTSSEEMIDHIVQLVEQKAAQIEAQKEE</sequence>
<dbReference type="SUPFAM" id="SSF56014">
    <property type="entry name" value="Nitrite and sulphite reductase 4Fe-4S domain-like"/>
    <property type="match status" value="1"/>
</dbReference>
<keyword evidence="5 7" id="KW-0411">Iron-sulfur</keyword>
<dbReference type="EC" id="1.17.7.3" evidence="7"/>
<evidence type="ECO:0000313" key="10">
    <source>
        <dbReference type="EMBL" id="GGF71529.1"/>
    </source>
</evidence>
<protein>
    <recommendedName>
        <fullName evidence="7">4-hydroxy-3-methylbut-2-en-1-yl diphosphate synthase (flavodoxin)</fullName>
        <ecNumber evidence="7">1.17.7.3</ecNumber>
    </recommendedName>
    <alternativeName>
        <fullName evidence="7">1-hydroxy-2-methyl-2-(E)-butenyl 4-diphosphate synthase</fullName>
    </alternativeName>
</protein>
<evidence type="ECO:0000256" key="1">
    <source>
        <dbReference type="ARBA" id="ARBA00022485"/>
    </source>
</evidence>
<dbReference type="FunFam" id="3.20.20.20:FF:000001">
    <property type="entry name" value="4-hydroxy-3-methylbut-2-en-1-yl diphosphate synthase (flavodoxin)"/>
    <property type="match status" value="1"/>
</dbReference>
<evidence type="ECO:0000256" key="3">
    <source>
        <dbReference type="ARBA" id="ARBA00023002"/>
    </source>
</evidence>
<comment type="similarity">
    <text evidence="7">Belongs to the IspG family.</text>
</comment>
<comment type="caution">
    <text evidence="10">The sequence shown here is derived from an EMBL/GenBank/DDBJ whole genome shotgun (WGS) entry which is preliminary data.</text>
</comment>
<dbReference type="InterPro" id="IPR058579">
    <property type="entry name" value="IspG_C"/>
</dbReference>
<dbReference type="Gene3D" id="3.20.20.20">
    <property type="entry name" value="Dihydropteroate synthase-like"/>
    <property type="match status" value="1"/>
</dbReference>
<dbReference type="Pfam" id="PF26540">
    <property type="entry name" value="GcpE_C"/>
    <property type="match status" value="1"/>
</dbReference>
<dbReference type="SUPFAM" id="SSF51717">
    <property type="entry name" value="Dihydropteroate synthetase-like"/>
    <property type="match status" value="1"/>
</dbReference>
<evidence type="ECO:0000256" key="7">
    <source>
        <dbReference type="HAMAP-Rule" id="MF_00159"/>
    </source>
</evidence>
<comment type="function">
    <text evidence="7">Converts 2C-methyl-D-erythritol 2,4-cyclodiphosphate (ME-2,4cPP) into 1-hydroxy-2-methyl-2-(E)-butenyl 4-diphosphate.</text>
</comment>
<feature type="binding site" evidence="7">
    <location>
        <position position="275"/>
    </location>
    <ligand>
        <name>[4Fe-4S] cluster</name>
        <dbReference type="ChEBI" id="CHEBI:49883"/>
    </ligand>
</feature>
<evidence type="ECO:0000256" key="6">
    <source>
        <dbReference type="ARBA" id="ARBA00023229"/>
    </source>
</evidence>
<evidence type="ECO:0000313" key="11">
    <source>
        <dbReference type="Proteomes" id="UP000632498"/>
    </source>
</evidence>
<dbReference type="InterPro" id="IPR016425">
    <property type="entry name" value="IspG_bac"/>
</dbReference>
<evidence type="ECO:0000256" key="2">
    <source>
        <dbReference type="ARBA" id="ARBA00022723"/>
    </source>
</evidence>
<dbReference type="EMBL" id="BMHV01000022">
    <property type="protein sequence ID" value="GGF71529.1"/>
    <property type="molecule type" value="Genomic_DNA"/>
</dbReference>
<comment type="catalytic activity">
    <reaction evidence="7">
        <text>(2E)-4-hydroxy-3-methylbut-2-enyl diphosphate + oxidized [flavodoxin] + H2O + 2 H(+) = 2-C-methyl-D-erythritol 2,4-cyclic diphosphate + reduced [flavodoxin]</text>
        <dbReference type="Rhea" id="RHEA:43604"/>
        <dbReference type="Rhea" id="RHEA-COMP:10622"/>
        <dbReference type="Rhea" id="RHEA-COMP:10623"/>
        <dbReference type="ChEBI" id="CHEBI:15377"/>
        <dbReference type="ChEBI" id="CHEBI:15378"/>
        <dbReference type="ChEBI" id="CHEBI:57618"/>
        <dbReference type="ChEBI" id="CHEBI:58210"/>
        <dbReference type="ChEBI" id="CHEBI:58483"/>
        <dbReference type="ChEBI" id="CHEBI:128753"/>
        <dbReference type="EC" id="1.17.7.3"/>
    </reaction>
</comment>
<keyword evidence="3 7" id="KW-0560">Oxidoreductase</keyword>
<dbReference type="AlphaFoldDB" id="A0A917FCX4"/>
<feature type="binding site" evidence="7">
    <location>
        <position position="307"/>
    </location>
    <ligand>
        <name>[4Fe-4S] cluster</name>
        <dbReference type="ChEBI" id="CHEBI:49883"/>
    </ligand>
</feature>
<dbReference type="GO" id="GO:0005506">
    <property type="term" value="F:iron ion binding"/>
    <property type="evidence" value="ECO:0007669"/>
    <property type="project" value="InterPro"/>
</dbReference>
<dbReference type="Pfam" id="PF04551">
    <property type="entry name" value="GcpE"/>
    <property type="match status" value="1"/>
</dbReference>
<evidence type="ECO:0000259" key="8">
    <source>
        <dbReference type="Pfam" id="PF04551"/>
    </source>
</evidence>
<feature type="domain" description="IspG TIM-barrel" evidence="8">
    <location>
        <begin position="14"/>
        <end position="254"/>
    </location>
</feature>
<dbReference type="InterPro" id="IPR045854">
    <property type="entry name" value="NO2/SO3_Rdtase_4Fe4S_sf"/>
</dbReference>
<feature type="domain" description="IspG C-terminal" evidence="9">
    <location>
        <begin position="269"/>
        <end position="356"/>
    </location>
</feature>
<dbReference type="InterPro" id="IPR011005">
    <property type="entry name" value="Dihydropteroate_synth-like_sf"/>
</dbReference>
<keyword evidence="2 7" id="KW-0479">Metal-binding</keyword>
<accession>A0A917FCX4</accession>
<dbReference type="NCBIfam" id="NF001540">
    <property type="entry name" value="PRK00366.1"/>
    <property type="match status" value="1"/>
</dbReference>
<feature type="binding site" evidence="7">
    <location>
        <position position="314"/>
    </location>
    <ligand>
        <name>[4Fe-4S] cluster</name>
        <dbReference type="ChEBI" id="CHEBI:49883"/>
    </ligand>
</feature>
<name>A0A917FCX4_9PROT</name>
<dbReference type="InterPro" id="IPR058578">
    <property type="entry name" value="IspG_TIM"/>
</dbReference>
<dbReference type="RefSeq" id="WP_188666182.1">
    <property type="nucleotide sequence ID" value="NZ_BMHV01000022.1"/>
</dbReference>
<dbReference type="PANTHER" id="PTHR30454:SF0">
    <property type="entry name" value="4-HYDROXY-3-METHYLBUT-2-EN-1-YL DIPHOSPHATE SYNTHASE (FERREDOXIN), CHLOROPLASTIC"/>
    <property type="match status" value="1"/>
</dbReference>
<dbReference type="PIRSF" id="PIRSF004640">
    <property type="entry name" value="IspG"/>
    <property type="match status" value="1"/>
</dbReference>
<dbReference type="HAMAP" id="MF_00159">
    <property type="entry name" value="IspG"/>
    <property type="match status" value="1"/>
</dbReference>
<evidence type="ECO:0000256" key="4">
    <source>
        <dbReference type="ARBA" id="ARBA00023004"/>
    </source>
</evidence>